<dbReference type="AlphaFoldDB" id="A0A841PXA7"/>
<dbReference type="EMBL" id="JACHGH010000003">
    <property type="protein sequence ID" value="MBB6452634.1"/>
    <property type="molecule type" value="Genomic_DNA"/>
</dbReference>
<protein>
    <submittedName>
        <fullName evidence="2">Flp pilus assembly protein TadG</fullName>
    </submittedName>
</protein>
<proteinExistence type="predicted"/>
<dbReference type="RefSeq" id="WP_174495205.1">
    <property type="nucleotide sequence ID" value="NZ_CADDWK010000003.1"/>
</dbReference>
<evidence type="ECO:0000313" key="2">
    <source>
        <dbReference type="EMBL" id="MBB6452634.1"/>
    </source>
</evidence>
<comment type="caution">
    <text evidence="2">The sequence shown here is derived from an EMBL/GenBank/DDBJ whole genome shotgun (WGS) entry which is preliminary data.</text>
</comment>
<sequence>MKSARFHPFLIVALFSSAISMGLWAFRHFRENQIGYAIVFSLLFLFFLSLLCFGIISNRKLKQK</sequence>
<accession>A0A841PXA7</accession>
<evidence type="ECO:0000313" key="3">
    <source>
        <dbReference type="Proteomes" id="UP000581688"/>
    </source>
</evidence>
<evidence type="ECO:0000256" key="1">
    <source>
        <dbReference type="SAM" id="Phobius"/>
    </source>
</evidence>
<reference evidence="2 3" key="1">
    <citation type="submission" date="2020-08" db="EMBL/GenBank/DDBJ databases">
        <title>Genomic Encyclopedia of Type Strains, Phase IV (KMG-IV): sequencing the most valuable type-strain genomes for metagenomic binning, comparative biology and taxonomic classification.</title>
        <authorList>
            <person name="Goeker M."/>
        </authorList>
    </citation>
    <scope>NUCLEOTIDE SEQUENCE [LARGE SCALE GENOMIC DNA]</scope>
    <source>
        <strain evidence="2 3">DSM 19612</strain>
    </source>
</reference>
<keyword evidence="1" id="KW-0812">Transmembrane</keyword>
<keyword evidence="1" id="KW-1133">Transmembrane helix</keyword>
<name>A0A841PXA7_9BACI</name>
<gene>
    <name evidence="2" type="ORF">HNQ94_001080</name>
</gene>
<dbReference type="Proteomes" id="UP000581688">
    <property type="component" value="Unassembled WGS sequence"/>
</dbReference>
<feature type="transmembrane region" description="Helical" evidence="1">
    <location>
        <begin position="35"/>
        <end position="56"/>
    </location>
</feature>
<keyword evidence="3" id="KW-1185">Reference proteome</keyword>
<organism evidence="2 3">
    <name type="scientific">Salirhabdus euzebyi</name>
    <dbReference type="NCBI Taxonomy" id="394506"/>
    <lineage>
        <taxon>Bacteria</taxon>
        <taxon>Bacillati</taxon>
        <taxon>Bacillota</taxon>
        <taxon>Bacilli</taxon>
        <taxon>Bacillales</taxon>
        <taxon>Bacillaceae</taxon>
        <taxon>Salirhabdus</taxon>
    </lineage>
</organism>
<keyword evidence="1" id="KW-0472">Membrane</keyword>